<dbReference type="Proteomes" id="UP001199054">
    <property type="component" value="Unassembled WGS sequence"/>
</dbReference>
<evidence type="ECO:0000313" key="1">
    <source>
        <dbReference type="EMBL" id="MCB5181557.1"/>
    </source>
</evidence>
<organism evidence="1 2">
    <name type="scientific">Streptomyces antimicrobicus</name>
    <dbReference type="NCBI Taxonomy" id="2883108"/>
    <lineage>
        <taxon>Bacteria</taxon>
        <taxon>Bacillati</taxon>
        <taxon>Actinomycetota</taxon>
        <taxon>Actinomycetes</taxon>
        <taxon>Kitasatosporales</taxon>
        <taxon>Streptomycetaceae</taxon>
        <taxon>Streptomyces</taxon>
    </lineage>
</organism>
<dbReference type="EMBL" id="JAJAUY010000079">
    <property type="protein sequence ID" value="MCB5181557.1"/>
    <property type="molecule type" value="Genomic_DNA"/>
</dbReference>
<dbReference type="RefSeq" id="WP_226728639.1">
    <property type="nucleotide sequence ID" value="NZ_JAJAUY010000079.1"/>
</dbReference>
<gene>
    <name evidence="1" type="ORF">LG632_19475</name>
</gene>
<reference evidence="1 2" key="1">
    <citation type="submission" date="2021-10" db="EMBL/GenBank/DDBJ databases">
        <title>Streptomyces sp. strain SMC 277, a novel streptomycete isolated from soil.</title>
        <authorList>
            <person name="Chanama M."/>
        </authorList>
    </citation>
    <scope>NUCLEOTIDE SEQUENCE [LARGE SCALE GENOMIC DNA]</scope>
    <source>
        <strain evidence="1 2">SMC 277</strain>
    </source>
</reference>
<accession>A0ABS8BAA4</accession>
<protein>
    <submittedName>
        <fullName evidence="1">Uncharacterized protein</fullName>
    </submittedName>
</protein>
<proteinExistence type="predicted"/>
<evidence type="ECO:0000313" key="2">
    <source>
        <dbReference type="Proteomes" id="UP001199054"/>
    </source>
</evidence>
<comment type="caution">
    <text evidence="1">The sequence shown here is derived from an EMBL/GenBank/DDBJ whole genome shotgun (WGS) entry which is preliminary data.</text>
</comment>
<name>A0ABS8BAA4_9ACTN</name>
<sequence>MRHDPGADVEQLLALSGPALDQLFRASPAGGVPDGEARGTVLPARGARVSRALAALTRLTAWQGKVFDPPRGELRNLLTPFGVAAVRARVYRGPSWFDDKECTVLDYSWTSLLAHRVRDEIREVAPGRYLGLVYWGRRKILHFALDFTDPPASPPRAVTVRAVVPADRVADVQAVLTGAARRKGAAGEPIPFAELTGVHFARLVLVPGGNDLAGGEVPASVVYMCEVDASPDAHLADLARKADGGLGEVFGPCEGFPGGGAPEAELIAWLRAHSVPSAAFYVNTAGRRLQQIQQEARLREAIEDFLDRRGGSPPDADPMAVRADIQRFVTGRPDLAWARTPVPPPDRRTRLRQAAHRYGVPLAGLALAPVLPFAVPAWAALLRLHERRDVPSRERPTPEHVARLAACEDFAAQNPFTAVGLVKAGRFRRATLTGLLFAVDYGARHLYNRGDLAGVKTIHFARWLFIDDKRRVIFASNYDGSLESYMDDFIDKVAWGLNAVFSNGHGYPRTRWLIGGGARDEQAFKYYLRCHQVPTEVWYSAYDTLTTHHINTNARVRAGLFAELGPAETQAWLALL</sequence>
<keyword evidence="2" id="KW-1185">Reference proteome</keyword>